<dbReference type="GO" id="GO:0015979">
    <property type="term" value="P:photosynthesis"/>
    <property type="evidence" value="ECO:0007669"/>
    <property type="project" value="InterPro"/>
</dbReference>
<evidence type="ECO:0000313" key="7">
    <source>
        <dbReference type="Proteomes" id="UP000186817"/>
    </source>
</evidence>
<gene>
    <name evidence="6" type="primary">psbL</name>
    <name evidence="6" type="ORF">AK812_SmicGene38355</name>
</gene>
<evidence type="ECO:0000313" key="6">
    <source>
        <dbReference type="EMBL" id="OLP81149.1"/>
    </source>
</evidence>
<proteinExistence type="predicted"/>
<dbReference type="SUPFAM" id="SSF161017">
    <property type="entry name" value="Photosystem II reaction center protein L, PsbL"/>
    <property type="match status" value="1"/>
</dbReference>
<evidence type="ECO:0000256" key="4">
    <source>
        <dbReference type="ARBA" id="ARBA00023136"/>
    </source>
</evidence>
<accession>A0A1Q9CDY0</accession>
<dbReference type="Proteomes" id="UP000186817">
    <property type="component" value="Unassembled WGS sequence"/>
</dbReference>
<feature type="transmembrane region" description="Helical" evidence="5">
    <location>
        <begin position="180"/>
        <end position="197"/>
    </location>
</feature>
<dbReference type="InterPro" id="IPR003372">
    <property type="entry name" value="PSII_PsbL"/>
</dbReference>
<feature type="transmembrane region" description="Helical" evidence="5">
    <location>
        <begin position="256"/>
        <end position="275"/>
    </location>
</feature>
<dbReference type="EMBL" id="LSRX01001308">
    <property type="protein sequence ID" value="OLP81149.1"/>
    <property type="molecule type" value="Genomic_DNA"/>
</dbReference>
<dbReference type="InterPro" id="IPR037266">
    <property type="entry name" value="PSII_PsbL_sf"/>
</dbReference>
<keyword evidence="2 5" id="KW-0812">Transmembrane</keyword>
<reference evidence="6 7" key="1">
    <citation type="submission" date="2016-02" db="EMBL/GenBank/DDBJ databases">
        <title>Genome analysis of coral dinoflagellate symbionts highlights evolutionary adaptations to a symbiotic lifestyle.</title>
        <authorList>
            <person name="Aranda M."/>
            <person name="Li Y."/>
            <person name="Liew Y.J."/>
            <person name="Baumgarten S."/>
            <person name="Simakov O."/>
            <person name="Wilson M."/>
            <person name="Piel J."/>
            <person name="Ashoor H."/>
            <person name="Bougouffa S."/>
            <person name="Bajic V.B."/>
            <person name="Ryu T."/>
            <person name="Ravasi T."/>
            <person name="Bayer T."/>
            <person name="Micklem G."/>
            <person name="Kim H."/>
            <person name="Bhak J."/>
            <person name="Lajeunesse T.C."/>
            <person name="Voolstra C.R."/>
        </authorList>
    </citation>
    <scope>NUCLEOTIDE SEQUENCE [LARGE SCALE GENOMIC DNA]</scope>
    <source>
        <strain evidence="6 7">CCMP2467</strain>
    </source>
</reference>
<organism evidence="6 7">
    <name type="scientific">Symbiodinium microadriaticum</name>
    <name type="common">Dinoflagellate</name>
    <name type="synonym">Zooxanthella microadriatica</name>
    <dbReference type="NCBI Taxonomy" id="2951"/>
    <lineage>
        <taxon>Eukaryota</taxon>
        <taxon>Sar</taxon>
        <taxon>Alveolata</taxon>
        <taxon>Dinophyceae</taxon>
        <taxon>Suessiales</taxon>
        <taxon>Symbiodiniaceae</taxon>
        <taxon>Symbiodinium</taxon>
    </lineage>
</organism>
<dbReference type="Pfam" id="PF02419">
    <property type="entry name" value="PsbL"/>
    <property type="match status" value="1"/>
</dbReference>
<protein>
    <submittedName>
        <fullName evidence="6">Photosystem II reaction center protein L</fullName>
    </submittedName>
</protein>
<keyword evidence="7" id="KW-1185">Reference proteome</keyword>
<dbReference type="OrthoDB" id="99at2759"/>
<keyword evidence="3 5" id="KW-1133">Transmembrane helix</keyword>
<dbReference type="GO" id="GO:0009539">
    <property type="term" value="C:photosystem II reaction center"/>
    <property type="evidence" value="ECO:0007669"/>
    <property type="project" value="InterPro"/>
</dbReference>
<comment type="subcellular location">
    <subcellularLocation>
        <location evidence="1">Membrane</location>
        <topology evidence="1">Single-pass membrane protein</topology>
    </subcellularLocation>
</comment>
<name>A0A1Q9CDY0_SYMMI</name>
<evidence type="ECO:0000256" key="3">
    <source>
        <dbReference type="ARBA" id="ARBA00022989"/>
    </source>
</evidence>
<evidence type="ECO:0000256" key="2">
    <source>
        <dbReference type="ARBA" id="ARBA00022692"/>
    </source>
</evidence>
<comment type="caution">
    <text evidence="6">The sequence shown here is derived from an EMBL/GenBank/DDBJ whole genome shotgun (WGS) entry which is preliminary data.</text>
</comment>
<keyword evidence="4 5" id="KW-0472">Membrane</keyword>
<sequence>MAAAARRIGVSAQSCFTPDVFVVTGERCKCISAGEHTETKSLGNTGLWIFFKRMSGDWTVLTSLMQLAIWMCRRRPQAWAMAIAPLQLKGRSQLMPVGAVSAEIAAGSVCSSGAGSRYAANKLPASLPSALLALTCSAACLYTPNSFCPRDSCGLKQRALANAFRPVEALADTMAMRRPVLFVLAVAACVWLFSASAPEAEEVFVVQSPALRGQAGAFAGSSIELAAVESPVVLKALPEPRPNDAMLPVELNRTSLYWGLLLICILSVLFSSYFFN</sequence>
<dbReference type="GO" id="GO:0005737">
    <property type="term" value="C:cytoplasm"/>
    <property type="evidence" value="ECO:0007669"/>
    <property type="project" value="UniProtKB-ARBA"/>
</dbReference>
<evidence type="ECO:0000256" key="5">
    <source>
        <dbReference type="SAM" id="Phobius"/>
    </source>
</evidence>
<dbReference type="AlphaFoldDB" id="A0A1Q9CDY0"/>
<evidence type="ECO:0000256" key="1">
    <source>
        <dbReference type="ARBA" id="ARBA00004167"/>
    </source>
</evidence>